<gene>
    <name evidence="2" type="ORF">LA76x_1337</name>
</gene>
<protein>
    <submittedName>
        <fullName evidence="2">Uncharacterized protein</fullName>
    </submittedName>
</protein>
<keyword evidence="3" id="KW-1185">Reference proteome</keyword>
<evidence type="ECO:0000313" key="3">
    <source>
        <dbReference type="Proteomes" id="UP000060787"/>
    </source>
</evidence>
<dbReference type="AlphaFoldDB" id="A0A0S2F7H0"/>
<dbReference type="STRING" id="84531.LA76x_1337"/>
<dbReference type="PATRIC" id="fig|84531.8.peg.1366"/>
<feature type="transmembrane region" description="Helical" evidence="1">
    <location>
        <begin position="7"/>
        <end position="34"/>
    </location>
</feature>
<keyword evidence="1" id="KW-0812">Transmembrane</keyword>
<dbReference type="RefSeq" id="WP_057917077.1">
    <property type="nucleotide sequence ID" value="NZ_CP011129.1"/>
</dbReference>
<dbReference type="EMBL" id="CP011129">
    <property type="protein sequence ID" value="ALN79494.1"/>
    <property type="molecule type" value="Genomic_DNA"/>
</dbReference>
<reference evidence="2 3" key="1">
    <citation type="journal article" date="2015" name="BMC Genomics">
        <title>Comparative genomics and metabolic profiling of the genus Lysobacter.</title>
        <authorList>
            <person name="de Bruijn I."/>
            <person name="Cheng X."/>
            <person name="de Jager V."/>
            <person name="Exposito R.G."/>
            <person name="Watrous J."/>
            <person name="Patel N."/>
            <person name="Postma J."/>
            <person name="Dorrestein P.C."/>
            <person name="Kobayashi D."/>
            <person name="Raaijmakers J.M."/>
        </authorList>
    </citation>
    <scope>NUCLEOTIDE SEQUENCE [LARGE SCALE GENOMIC DNA]</scope>
    <source>
        <strain evidence="2 3">76</strain>
    </source>
</reference>
<accession>A0A0S2F7H0</accession>
<proteinExistence type="predicted"/>
<sequence>MNESLDIIVRLLAIVVPVLMAVICGLIGWVWLLWQDHNKHKLYCAESMLKTGALQEVKDEIHGLRNIVYQIALKMDVPVFTEPYRR</sequence>
<name>A0A0S2F7H0_LYSAN</name>
<keyword evidence="1" id="KW-0472">Membrane</keyword>
<organism evidence="2 3">
    <name type="scientific">Lysobacter antibioticus</name>
    <dbReference type="NCBI Taxonomy" id="84531"/>
    <lineage>
        <taxon>Bacteria</taxon>
        <taxon>Pseudomonadati</taxon>
        <taxon>Pseudomonadota</taxon>
        <taxon>Gammaproteobacteria</taxon>
        <taxon>Lysobacterales</taxon>
        <taxon>Lysobacteraceae</taxon>
        <taxon>Lysobacter</taxon>
    </lineage>
</organism>
<evidence type="ECO:0000256" key="1">
    <source>
        <dbReference type="SAM" id="Phobius"/>
    </source>
</evidence>
<dbReference type="Proteomes" id="UP000060787">
    <property type="component" value="Chromosome"/>
</dbReference>
<evidence type="ECO:0000313" key="2">
    <source>
        <dbReference type="EMBL" id="ALN79494.1"/>
    </source>
</evidence>
<keyword evidence="1" id="KW-1133">Transmembrane helix</keyword>
<dbReference type="KEGG" id="lab:LA76x_1337"/>